<protein>
    <submittedName>
        <fullName evidence="5">Winged helix-turn-helix transcriptional regulator</fullName>
    </submittedName>
</protein>
<feature type="domain" description="HTH asnC-type" evidence="4">
    <location>
        <begin position="1"/>
        <end position="62"/>
    </location>
</feature>
<keyword evidence="3" id="KW-0804">Transcription</keyword>
<comment type="caution">
    <text evidence="5">The sequence shown here is derived from an EMBL/GenBank/DDBJ whole genome shotgun (WGS) entry which is preliminary data.</text>
</comment>
<dbReference type="EMBL" id="WUPT01000001">
    <property type="protein sequence ID" value="MXQ07909.1"/>
    <property type="molecule type" value="Genomic_DNA"/>
</dbReference>
<dbReference type="SMART" id="SM00344">
    <property type="entry name" value="HTH_ASNC"/>
    <property type="match status" value="1"/>
</dbReference>
<gene>
    <name evidence="5" type="ORF">GQ651_08625</name>
</gene>
<name>A0A7C9IG83_9RHOB</name>
<dbReference type="InterPro" id="IPR036390">
    <property type="entry name" value="WH_DNA-bd_sf"/>
</dbReference>
<dbReference type="PANTHER" id="PTHR30154:SF53">
    <property type="entry name" value="HTH-TYPE TRANSCRIPTIONAL REGULATOR LRPC"/>
    <property type="match status" value="1"/>
</dbReference>
<reference evidence="5 6" key="2">
    <citation type="submission" date="2020-03" db="EMBL/GenBank/DDBJ databases">
        <title>Kangsaoukella pontilimi gen. nov., sp. nov., a new member of the family Rhodobacteraceae isolated from a tidal mudflat.</title>
        <authorList>
            <person name="Kim I.S."/>
        </authorList>
    </citation>
    <scope>NUCLEOTIDE SEQUENCE [LARGE SCALE GENOMIC DNA]</scope>
    <source>
        <strain evidence="5 6">GH1-50</strain>
    </source>
</reference>
<accession>A0A7C9IG83</accession>
<evidence type="ECO:0000313" key="6">
    <source>
        <dbReference type="Proteomes" id="UP000480350"/>
    </source>
</evidence>
<dbReference type="InterPro" id="IPR036388">
    <property type="entry name" value="WH-like_DNA-bd_sf"/>
</dbReference>
<dbReference type="PRINTS" id="PR00033">
    <property type="entry name" value="HTHASNC"/>
</dbReference>
<dbReference type="Proteomes" id="UP000480350">
    <property type="component" value="Unassembled WGS sequence"/>
</dbReference>
<dbReference type="InterPro" id="IPR011991">
    <property type="entry name" value="ArsR-like_HTH"/>
</dbReference>
<dbReference type="InterPro" id="IPR019888">
    <property type="entry name" value="Tscrpt_reg_AsnC-like"/>
</dbReference>
<dbReference type="Pfam" id="PF13412">
    <property type="entry name" value="HTH_24"/>
    <property type="match status" value="1"/>
</dbReference>
<dbReference type="CDD" id="cd00090">
    <property type="entry name" value="HTH_ARSR"/>
    <property type="match status" value="1"/>
</dbReference>
<keyword evidence="6" id="KW-1185">Reference proteome</keyword>
<dbReference type="GO" id="GO:0006355">
    <property type="term" value="P:regulation of DNA-templated transcription"/>
    <property type="evidence" value="ECO:0007669"/>
    <property type="project" value="UniProtKB-ARBA"/>
</dbReference>
<dbReference type="PANTHER" id="PTHR30154">
    <property type="entry name" value="LEUCINE-RESPONSIVE REGULATORY PROTEIN"/>
    <property type="match status" value="1"/>
</dbReference>
<dbReference type="SUPFAM" id="SSF46785">
    <property type="entry name" value="Winged helix' DNA-binding domain"/>
    <property type="match status" value="1"/>
</dbReference>
<dbReference type="Gene3D" id="3.30.70.920">
    <property type="match status" value="1"/>
</dbReference>
<evidence type="ECO:0000256" key="2">
    <source>
        <dbReference type="ARBA" id="ARBA00023125"/>
    </source>
</evidence>
<dbReference type="GO" id="GO:0005829">
    <property type="term" value="C:cytosol"/>
    <property type="evidence" value="ECO:0007669"/>
    <property type="project" value="TreeGrafter"/>
</dbReference>
<evidence type="ECO:0000259" key="4">
    <source>
        <dbReference type="PROSITE" id="PS50956"/>
    </source>
</evidence>
<dbReference type="GO" id="GO:0043565">
    <property type="term" value="F:sequence-specific DNA binding"/>
    <property type="evidence" value="ECO:0007669"/>
    <property type="project" value="InterPro"/>
</dbReference>
<dbReference type="Gene3D" id="1.10.10.10">
    <property type="entry name" value="Winged helix-like DNA-binding domain superfamily/Winged helix DNA-binding domain"/>
    <property type="match status" value="1"/>
</dbReference>
<dbReference type="InterPro" id="IPR019887">
    <property type="entry name" value="Tscrpt_reg_AsnC/Lrp_C"/>
</dbReference>
<dbReference type="InterPro" id="IPR011008">
    <property type="entry name" value="Dimeric_a/b-barrel"/>
</dbReference>
<evidence type="ECO:0000256" key="1">
    <source>
        <dbReference type="ARBA" id="ARBA00023015"/>
    </source>
</evidence>
<sequence>MDETDRDILRCLRENARTPVAAIAKRLDLARSTVQSRLERLESSGAIEGYTVRVSSAVRARPIRASALLEIEPRKLVAVMARLRQIDSIESVHTTSGRIDLLVTIAARTTEELDKALDTIGEIDGVTDSESLIHLTTKLDRR</sequence>
<proteinExistence type="predicted"/>
<evidence type="ECO:0000256" key="3">
    <source>
        <dbReference type="ARBA" id="ARBA00023163"/>
    </source>
</evidence>
<keyword evidence="1" id="KW-0805">Transcription regulation</keyword>
<dbReference type="AlphaFoldDB" id="A0A7C9IG83"/>
<dbReference type="SUPFAM" id="SSF54909">
    <property type="entry name" value="Dimeric alpha+beta barrel"/>
    <property type="match status" value="1"/>
</dbReference>
<dbReference type="InterPro" id="IPR000485">
    <property type="entry name" value="AsnC-type_HTH_dom"/>
</dbReference>
<dbReference type="PROSITE" id="PS50956">
    <property type="entry name" value="HTH_ASNC_2"/>
    <property type="match status" value="1"/>
</dbReference>
<dbReference type="Pfam" id="PF01037">
    <property type="entry name" value="AsnC_trans_reg"/>
    <property type="match status" value="1"/>
</dbReference>
<dbReference type="GO" id="GO:0043200">
    <property type="term" value="P:response to amino acid"/>
    <property type="evidence" value="ECO:0007669"/>
    <property type="project" value="TreeGrafter"/>
</dbReference>
<organism evidence="5 6">
    <name type="scientific">Kangsaoukella pontilimi</name>
    <dbReference type="NCBI Taxonomy" id="2691042"/>
    <lineage>
        <taxon>Bacteria</taxon>
        <taxon>Pseudomonadati</taxon>
        <taxon>Pseudomonadota</taxon>
        <taxon>Alphaproteobacteria</taxon>
        <taxon>Rhodobacterales</taxon>
        <taxon>Paracoccaceae</taxon>
        <taxon>Kangsaoukella</taxon>
    </lineage>
</organism>
<reference evidence="5 6" key="1">
    <citation type="submission" date="2019-12" db="EMBL/GenBank/DDBJ databases">
        <authorList>
            <person name="Lee S.D."/>
        </authorList>
    </citation>
    <scope>NUCLEOTIDE SEQUENCE [LARGE SCALE GENOMIC DNA]</scope>
    <source>
        <strain evidence="5 6">GH1-50</strain>
    </source>
</reference>
<keyword evidence="2" id="KW-0238">DNA-binding</keyword>
<evidence type="ECO:0000313" key="5">
    <source>
        <dbReference type="EMBL" id="MXQ07909.1"/>
    </source>
</evidence>